<evidence type="ECO:0000313" key="2">
    <source>
        <dbReference type="EMBL" id="BBX29994.1"/>
    </source>
</evidence>
<dbReference type="EMBL" id="AP022565">
    <property type="protein sequence ID" value="BBX29994.1"/>
    <property type="molecule type" value="Genomic_DNA"/>
</dbReference>
<name>A0A6N4V284_9MYCO</name>
<dbReference type="Proteomes" id="UP000466906">
    <property type="component" value="Chromosome"/>
</dbReference>
<dbReference type="KEGG" id="malv:MALV_51190"/>
<dbReference type="AlphaFoldDB" id="A0A6N4V284"/>
<evidence type="ECO:0000256" key="1">
    <source>
        <dbReference type="SAM" id="MobiDB-lite"/>
    </source>
</evidence>
<sequence length="50" mass="5231">MDTDGTVGLEQQQPAGRWEVGGQPPDIVDGALGNHEAHPIHLKGMGNELG</sequence>
<proteinExistence type="predicted"/>
<reference evidence="2 3" key="1">
    <citation type="journal article" date="2019" name="Emerg. Microbes Infect.">
        <title>Comprehensive subspecies identification of 175 nontuberculous mycobacteria species based on 7547 genomic profiles.</title>
        <authorList>
            <person name="Matsumoto Y."/>
            <person name="Kinjo T."/>
            <person name="Motooka D."/>
            <person name="Nabeya D."/>
            <person name="Jung N."/>
            <person name="Uechi K."/>
            <person name="Horii T."/>
            <person name="Iida T."/>
            <person name="Fujita J."/>
            <person name="Nakamura S."/>
        </authorList>
    </citation>
    <scope>NUCLEOTIDE SEQUENCE [LARGE SCALE GENOMIC DNA]</scope>
    <source>
        <strain evidence="2 3">JCM 12272</strain>
    </source>
</reference>
<evidence type="ECO:0000313" key="3">
    <source>
        <dbReference type="Proteomes" id="UP000466906"/>
    </source>
</evidence>
<feature type="region of interest" description="Disordered" evidence="1">
    <location>
        <begin position="1"/>
        <end position="50"/>
    </location>
</feature>
<organism evidence="2 3">
    <name type="scientific">Mycolicibacterium alvei</name>
    <dbReference type="NCBI Taxonomy" id="67081"/>
    <lineage>
        <taxon>Bacteria</taxon>
        <taxon>Bacillati</taxon>
        <taxon>Actinomycetota</taxon>
        <taxon>Actinomycetes</taxon>
        <taxon>Mycobacteriales</taxon>
        <taxon>Mycobacteriaceae</taxon>
        <taxon>Mycolicibacterium</taxon>
    </lineage>
</organism>
<protein>
    <submittedName>
        <fullName evidence="2">Uncharacterized protein</fullName>
    </submittedName>
</protein>
<accession>A0A6N4V284</accession>
<gene>
    <name evidence="2" type="ORF">MALV_51190</name>
</gene>
<keyword evidence="3" id="KW-1185">Reference proteome</keyword>